<reference evidence="3" key="1">
    <citation type="journal article" date="2019" name="Int. J. Syst. Evol. Microbiol.">
        <title>The Global Catalogue of Microorganisms (GCM) 10K type strain sequencing project: providing services to taxonomists for standard genome sequencing and annotation.</title>
        <authorList>
            <consortium name="The Broad Institute Genomics Platform"/>
            <consortium name="The Broad Institute Genome Sequencing Center for Infectious Disease"/>
            <person name="Wu L."/>
            <person name="Ma J."/>
        </authorList>
    </citation>
    <scope>NUCLEOTIDE SEQUENCE [LARGE SCALE GENOMIC DNA]</scope>
    <source>
        <strain evidence="3">JCM 4816</strain>
    </source>
</reference>
<feature type="region of interest" description="Disordered" evidence="1">
    <location>
        <begin position="49"/>
        <end position="68"/>
    </location>
</feature>
<comment type="caution">
    <text evidence="2">The sequence shown here is derived from an EMBL/GenBank/DDBJ whole genome shotgun (WGS) entry which is preliminary data.</text>
</comment>
<evidence type="ECO:0000313" key="3">
    <source>
        <dbReference type="Proteomes" id="UP001501455"/>
    </source>
</evidence>
<dbReference type="EMBL" id="BAAAXF010000081">
    <property type="protein sequence ID" value="GAA3504209.1"/>
    <property type="molecule type" value="Genomic_DNA"/>
</dbReference>
<accession>A0ABP6U9S1</accession>
<protein>
    <submittedName>
        <fullName evidence="2">Uncharacterized protein</fullName>
    </submittedName>
</protein>
<evidence type="ECO:0000256" key="1">
    <source>
        <dbReference type="SAM" id="MobiDB-lite"/>
    </source>
</evidence>
<dbReference type="Proteomes" id="UP001501455">
    <property type="component" value="Unassembled WGS sequence"/>
</dbReference>
<gene>
    <name evidence="2" type="ORF">GCM10019016_113220</name>
</gene>
<name>A0ABP6U9S1_9ACTN</name>
<organism evidence="2 3">
    <name type="scientific">Streptomyces prasinosporus</name>
    <dbReference type="NCBI Taxonomy" id="68256"/>
    <lineage>
        <taxon>Bacteria</taxon>
        <taxon>Bacillati</taxon>
        <taxon>Actinomycetota</taxon>
        <taxon>Actinomycetes</taxon>
        <taxon>Kitasatosporales</taxon>
        <taxon>Streptomycetaceae</taxon>
        <taxon>Streptomyces</taxon>
        <taxon>Streptomyces albogriseolus group</taxon>
    </lineage>
</organism>
<keyword evidence="3" id="KW-1185">Reference proteome</keyword>
<feature type="compositionally biased region" description="Pro residues" evidence="1">
    <location>
        <begin position="57"/>
        <end position="68"/>
    </location>
</feature>
<evidence type="ECO:0000313" key="2">
    <source>
        <dbReference type="EMBL" id="GAA3504209.1"/>
    </source>
</evidence>
<proteinExistence type="predicted"/>
<sequence>MSYRGIAAGSLPPEHYWHVFRTLLPGTGREQEPEGARVTIDCVRVWQGHYTHRGRKPSPPGAGPCPRR</sequence>